<dbReference type="AlphaFoldDB" id="A0A8S0YR00"/>
<comment type="caution">
    <text evidence="1">The sequence shown here is derived from an EMBL/GenBank/DDBJ whole genome shotgun (WGS) entry which is preliminary data.</text>
</comment>
<reference evidence="1 2" key="1">
    <citation type="submission" date="2020-04" db="EMBL/GenBank/DDBJ databases">
        <authorList>
            <person name="Wallbank WR R."/>
            <person name="Pardo Diaz C."/>
            <person name="Kozak K."/>
            <person name="Martin S."/>
            <person name="Jiggins C."/>
            <person name="Moest M."/>
            <person name="Warren A I."/>
            <person name="Byers J.R.P. K."/>
            <person name="Montejo-Kovacevich G."/>
            <person name="Yen C E."/>
        </authorList>
    </citation>
    <scope>NUCLEOTIDE SEQUENCE [LARGE SCALE GENOMIC DNA]</scope>
</reference>
<name>A0A8S0YR00_ARCPL</name>
<dbReference type="Proteomes" id="UP000494256">
    <property type="component" value="Unassembled WGS sequence"/>
</dbReference>
<evidence type="ECO:0000313" key="1">
    <source>
        <dbReference type="EMBL" id="CAB3221649.1"/>
    </source>
</evidence>
<organism evidence="1 2">
    <name type="scientific">Arctia plantaginis</name>
    <name type="common">Wood tiger moth</name>
    <name type="synonym">Phalaena plantaginis</name>
    <dbReference type="NCBI Taxonomy" id="874455"/>
    <lineage>
        <taxon>Eukaryota</taxon>
        <taxon>Metazoa</taxon>
        <taxon>Ecdysozoa</taxon>
        <taxon>Arthropoda</taxon>
        <taxon>Hexapoda</taxon>
        <taxon>Insecta</taxon>
        <taxon>Pterygota</taxon>
        <taxon>Neoptera</taxon>
        <taxon>Endopterygota</taxon>
        <taxon>Lepidoptera</taxon>
        <taxon>Glossata</taxon>
        <taxon>Ditrysia</taxon>
        <taxon>Noctuoidea</taxon>
        <taxon>Erebidae</taxon>
        <taxon>Arctiinae</taxon>
        <taxon>Arctia</taxon>
    </lineage>
</organism>
<evidence type="ECO:0000313" key="2">
    <source>
        <dbReference type="Proteomes" id="UP000494256"/>
    </source>
</evidence>
<dbReference type="OrthoDB" id="10069524at2759"/>
<gene>
    <name evidence="1" type="ORF">APLA_LOCUS929</name>
</gene>
<accession>A0A8S0YR00</accession>
<proteinExistence type="predicted"/>
<dbReference type="EMBL" id="CADEBD010000046">
    <property type="protein sequence ID" value="CAB3221649.1"/>
    <property type="molecule type" value="Genomic_DNA"/>
</dbReference>
<sequence>MVPRVQGRDLGPVMGLPTLRLPFTNAYCCFRDAWMLPATSCDTCAMTNPCATANPCEKYCGCNCPSPAATCQYSSNCGCGCQSSAKCDCGCMNAPVYFPEVEYPLTIIDINPCMYSSCQCF</sequence>
<protein>
    <submittedName>
        <fullName evidence="1">Uncharacterized protein</fullName>
    </submittedName>
</protein>